<feature type="domain" description="Cdc23" evidence="9">
    <location>
        <begin position="76"/>
        <end position="323"/>
    </location>
</feature>
<keyword evidence="3" id="KW-0498">Mitosis</keyword>
<dbReference type="GO" id="GO:0016567">
    <property type="term" value="P:protein ubiquitination"/>
    <property type="evidence" value="ECO:0007669"/>
    <property type="project" value="TreeGrafter"/>
</dbReference>
<keyword evidence="2" id="KW-0677">Repeat</keyword>
<keyword evidence="1" id="KW-0132">Cell division</keyword>
<dbReference type="Pfam" id="PF13432">
    <property type="entry name" value="TPR_16"/>
    <property type="match status" value="1"/>
</dbReference>
<dbReference type="EMBL" id="HBIB01001080">
    <property type="protein sequence ID" value="CAE0238606.1"/>
    <property type="molecule type" value="Transcribed_RNA"/>
</dbReference>
<evidence type="ECO:0000256" key="5">
    <source>
        <dbReference type="ARBA" id="ARBA00022803"/>
    </source>
</evidence>
<dbReference type="SUPFAM" id="SSF48452">
    <property type="entry name" value="TPR-like"/>
    <property type="match status" value="2"/>
</dbReference>
<evidence type="ECO:0000256" key="6">
    <source>
        <dbReference type="ARBA" id="ARBA00023306"/>
    </source>
</evidence>
<proteinExistence type="predicted"/>
<protein>
    <recommendedName>
        <fullName evidence="9">Cdc23 domain-containing protein</fullName>
    </recommendedName>
</protein>
<dbReference type="InterPro" id="IPR019734">
    <property type="entry name" value="TPR_rpt"/>
</dbReference>
<evidence type="ECO:0000256" key="7">
    <source>
        <dbReference type="PROSITE-ProRule" id="PRU00339"/>
    </source>
</evidence>
<keyword evidence="5 7" id="KW-0802">TPR repeat</keyword>
<evidence type="ECO:0000256" key="4">
    <source>
        <dbReference type="ARBA" id="ARBA00022786"/>
    </source>
</evidence>
<accession>A0A7S3CVJ8</accession>
<sequence>METSDIDVSMATSDSMLSASRRDDDEEEAEGFEHSILSGGKEDGGALSPPLSHLPTIRATTAVKGRKAAWPRPAAVKEELRALTRLFHERHLLESASWASELLLYCDDEEEGGGAGVGGALPPQQRYYQPYLTDPLADKERDHIMYARTLLDLRQYRRAAHALSRLESNLAVFLHNYALYLSGEVQKDDAPEGVDTPNAEVVEVANRLKRRRKEGKLDAFGHYLLGVVSRRQGKTGEALMSLTTSLTQFPGLWAAWQEVSALATEEDAATKGVVMSSFASLPVHWPSSFLDAHLCLSVLEVEEAEERYSDLHLHFRGCPLIKTELAIVRYTKLEYEESRKVFEEVLAVDPYRNKSMDVYSNILYVLGDKGRLSYVAYNAQKYNKYTPETCCVLANYHSLRGEGEKAITSFKRALRLDKRFLSAWTLMGHEYLELRNVSAGIDAYKRAIQVQPRDFRAWYGLGQTYEILRMPFYALYFYRRSASLRPNDSRMWMALGKCSEMLDKVEDAVRCYERSLSIRKGSPDPLLHLSKLYIKQKREDKAAPYLERYLAVQAELGVENNETYEMLKVLATFEKNKGNLAKAEKHARALCEYAMANREGKALLEDIERLRSQHQQEGREEEE</sequence>
<evidence type="ECO:0000256" key="3">
    <source>
        <dbReference type="ARBA" id="ARBA00022776"/>
    </source>
</evidence>
<name>A0A7S3CVJ8_9EUKA</name>
<feature type="repeat" description="TPR" evidence="7">
    <location>
        <begin position="489"/>
        <end position="522"/>
    </location>
</feature>
<dbReference type="GO" id="GO:0005680">
    <property type="term" value="C:anaphase-promoting complex"/>
    <property type="evidence" value="ECO:0007669"/>
    <property type="project" value="InterPro"/>
</dbReference>
<organism evidence="10">
    <name type="scientific">Palpitomonas bilix</name>
    <dbReference type="NCBI Taxonomy" id="652834"/>
    <lineage>
        <taxon>Eukaryota</taxon>
        <taxon>Eukaryota incertae sedis</taxon>
    </lineage>
</organism>
<dbReference type="SMART" id="SM00028">
    <property type="entry name" value="TPR"/>
    <property type="match status" value="7"/>
</dbReference>
<dbReference type="PROSITE" id="PS50005">
    <property type="entry name" value="TPR"/>
    <property type="match status" value="2"/>
</dbReference>
<dbReference type="Gene3D" id="1.25.40.10">
    <property type="entry name" value="Tetratricopeptide repeat domain"/>
    <property type="match status" value="2"/>
</dbReference>
<evidence type="ECO:0000313" key="10">
    <source>
        <dbReference type="EMBL" id="CAE0238606.1"/>
    </source>
</evidence>
<dbReference type="GO" id="GO:0031145">
    <property type="term" value="P:anaphase-promoting complex-dependent catabolic process"/>
    <property type="evidence" value="ECO:0007669"/>
    <property type="project" value="TreeGrafter"/>
</dbReference>
<reference evidence="10" key="1">
    <citation type="submission" date="2021-01" db="EMBL/GenBank/DDBJ databases">
        <authorList>
            <person name="Corre E."/>
            <person name="Pelletier E."/>
            <person name="Niang G."/>
            <person name="Scheremetjew M."/>
            <person name="Finn R."/>
            <person name="Kale V."/>
            <person name="Holt S."/>
            <person name="Cochrane G."/>
            <person name="Meng A."/>
            <person name="Brown T."/>
            <person name="Cohen L."/>
        </authorList>
    </citation>
    <scope>NUCLEOTIDE SEQUENCE</scope>
    <source>
        <strain evidence="10">NIES-2562</strain>
    </source>
</reference>
<gene>
    <name evidence="10" type="ORF">PBIL07802_LOCUS749</name>
</gene>
<dbReference type="PANTHER" id="PTHR12558">
    <property type="entry name" value="CELL DIVISION CYCLE 16,23,27"/>
    <property type="match status" value="1"/>
</dbReference>
<feature type="region of interest" description="Disordered" evidence="8">
    <location>
        <begin position="1"/>
        <end position="53"/>
    </location>
</feature>
<feature type="repeat" description="TPR" evidence="7">
    <location>
        <begin position="421"/>
        <end position="454"/>
    </location>
</feature>
<evidence type="ECO:0000256" key="1">
    <source>
        <dbReference type="ARBA" id="ARBA00022618"/>
    </source>
</evidence>
<dbReference type="PANTHER" id="PTHR12558:SF10">
    <property type="entry name" value="CELL DIVISION CYCLE PROTEIN 23 HOMOLOG"/>
    <property type="match status" value="1"/>
</dbReference>
<evidence type="ECO:0000256" key="8">
    <source>
        <dbReference type="SAM" id="MobiDB-lite"/>
    </source>
</evidence>
<evidence type="ECO:0000259" key="9">
    <source>
        <dbReference type="Pfam" id="PF04049"/>
    </source>
</evidence>
<keyword evidence="4" id="KW-0833">Ubl conjugation pathway</keyword>
<dbReference type="GO" id="GO:0051301">
    <property type="term" value="P:cell division"/>
    <property type="evidence" value="ECO:0007669"/>
    <property type="project" value="UniProtKB-KW"/>
</dbReference>
<dbReference type="Pfam" id="PF04049">
    <property type="entry name" value="ANAPC8"/>
    <property type="match status" value="1"/>
</dbReference>
<evidence type="ECO:0000256" key="2">
    <source>
        <dbReference type="ARBA" id="ARBA00022737"/>
    </source>
</evidence>
<dbReference type="InterPro" id="IPR007192">
    <property type="entry name" value="APC8"/>
</dbReference>
<dbReference type="InterPro" id="IPR011990">
    <property type="entry name" value="TPR-like_helical_dom_sf"/>
</dbReference>
<dbReference type="GO" id="GO:0045842">
    <property type="term" value="P:positive regulation of mitotic metaphase/anaphase transition"/>
    <property type="evidence" value="ECO:0007669"/>
    <property type="project" value="TreeGrafter"/>
</dbReference>
<keyword evidence="6" id="KW-0131">Cell cycle</keyword>
<dbReference type="AlphaFoldDB" id="A0A7S3CVJ8"/>